<evidence type="ECO:0000256" key="1">
    <source>
        <dbReference type="ARBA" id="ARBA00005417"/>
    </source>
</evidence>
<dbReference type="EMBL" id="AP025516">
    <property type="protein sequence ID" value="BDD87846.1"/>
    <property type="molecule type" value="Genomic_DNA"/>
</dbReference>
<dbReference type="InterPro" id="IPR027417">
    <property type="entry name" value="P-loop_NTPase"/>
</dbReference>
<dbReference type="PANTHER" id="PTHR24220:SF689">
    <property type="entry name" value="LIPOPROTEIN-RELEASING SYSTEM ATP-BINDING PROTEIN LOLD"/>
    <property type="match status" value="1"/>
</dbReference>
<proteinExistence type="inferred from homology"/>
<dbReference type="SMART" id="SM00382">
    <property type="entry name" value="AAA"/>
    <property type="match status" value="1"/>
</dbReference>
<keyword evidence="6" id="KW-0449">Lipoprotein</keyword>
<organism evidence="6 7">
    <name type="scientific">Desulfofustis limnaeus</name>
    <dbReference type="NCBI Taxonomy" id="2740163"/>
    <lineage>
        <taxon>Bacteria</taxon>
        <taxon>Pseudomonadati</taxon>
        <taxon>Thermodesulfobacteriota</taxon>
        <taxon>Desulfobulbia</taxon>
        <taxon>Desulfobulbales</taxon>
        <taxon>Desulfocapsaceae</taxon>
        <taxon>Desulfofustis</taxon>
    </lineage>
</organism>
<comment type="similarity">
    <text evidence="1">Belongs to the ABC transporter superfamily.</text>
</comment>
<evidence type="ECO:0000256" key="4">
    <source>
        <dbReference type="ARBA" id="ARBA00022840"/>
    </source>
</evidence>
<keyword evidence="3" id="KW-0547">Nucleotide-binding</keyword>
<sequence>MTAPLFEARGIRKIYDSGIDRIEVLKGIDLSLSPGEMTAVLGASGSGKTTLLQILGTLAAPSEGQLLFKGERLDSRSERELAAFRNRCLGFIFQFHHLLPEFSALENVMMPALIGGRSRHQAIEPARRLLAAVEVDHRERHRVGELSGGEQQRTALARALMMEPDLLLADEPTGNLDSRAGNLVFDLLHDLCRQRGLAVLMVTHNQELAARMDRRLTLRDGLLTATD</sequence>
<protein>
    <submittedName>
        <fullName evidence="6">Lipoprotein-releasing system ATP-binding protein LolD</fullName>
    </submittedName>
</protein>
<dbReference type="PANTHER" id="PTHR24220">
    <property type="entry name" value="IMPORT ATP-BINDING PROTEIN"/>
    <property type="match status" value="1"/>
</dbReference>
<dbReference type="Pfam" id="PF00005">
    <property type="entry name" value="ABC_tran"/>
    <property type="match status" value="1"/>
</dbReference>
<name>A0ABM7WA58_9BACT</name>
<dbReference type="InterPro" id="IPR017911">
    <property type="entry name" value="MacB-like_ATP-bd"/>
</dbReference>
<dbReference type="SUPFAM" id="SSF52540">
    <property type="entry name" value="P-loop containing nucleoside triphosphate hydrolases"/>
    <property type="match status" value="1"/>
</dbReference>
<keyword evidence="2" id="KW-0813">Transport</keyword>
<dbReference type="GO" id="GO:0005524">
    <property type="term" value="F:ATP binding"/>
    <property type="evidence" value="ECO:0007669"/>
    <property type="project" value="UniProtKB-KW"/>
</dbReference>
<dbReference type="InterPro" id="IPR003439">
    <property type="entry name" value="ABC_transporter-like_ATP-bd"/>
</dbReference>
<dbReference type="Gene3D" id="3.40.50.300">
    <property type="entry name" value="P-loop containing nucleotide triphosphate hydrolases"/>
    <property type="match status" value="1"/>
</dbReference>
<evidence type="ECO:0000259" key="5">
    <source>
        <dbReference type="PROSITE" id="PS50893"/>
    </source>
</evidence>
<keyword evidence="7" id="KW-1185">Reference proteome</keyword>
<reference evidence="6 7" key="1">
    <citation type="submission" date="2022-01" db="EMBL/GenBank/DDBJ databases">
        <title>Desulfofustis limnae sp. nov., a novel mesophilic sulfate-reducing bacterium isolated from marsh soil.</title>
        <authorList>
            <person name="Watanabe M."/>
            <person name="Takahashi A."/>
            <person name="Kojima H."/>
            <person name="Fukui M."/>
        </authorList>
    </citation>
    <scope>NUCLEOTIDE SEQUENCE [LARGE SCALE GENOMIC DNA]</scope>
    <source>
        <strain evidence="6 7">PPLL</strain>
    </source>
</reference>
<gene>
    <name evidence="6" type="primary">lolD</name>
    <name evidence="6" type="ORF">DPPLL_22110</name>
</gene>
<dbReference type="InterPro" id="IPR015854">
    <property type="entry name" value="ABC_transpr_LolD-like"/>
</dbReference>
<dbReference type="CDD" id="cd03255">
    <property type="entry name" value="ABC_MJ0796_LolCDE_FtsE"/>
    <property type="match status" value="1"/>
</dbReference>
<evidence type="ECO:0000256" key="2">
    <source>
        <dbReference type="ARBA" id="ARBA00022448"/>
    </source>
</evidence>
<evidence type="ECO:0000313" key="6">
    <source>
        <dbReference type="EMBL" id="BDD87846.1"/>
    </source>
</evidence>
<accession>A0ABM7WA58</accession>
<dbReference type="RefSeq" id="WP_284151258.1">
    <property type="nucleotide sequence ID" value="NZ_AP025516.1"/>
</dbReference>
<evidence type="ECO:0000256" key="3">
    <source>
        <dbReference type="ARBA" id="ARBA00022741"/>
    </source>
</evidence>
<keyword evidence="4 6" id="KW-0067">ATP-binding</keyword>
<evidence type="ECO:0000313" key="7">
    <source>
        <dbReference type="Proteomes" id="UP000830055"/>
    </source>
</evidence>
<feature type="domain" description="ABC transporter" evidence="5">
    <location>
        <begin position="6"/>
        <end position="227"/>
    </location>
</feature>
<dbReference type="PROSITE" id="PS50893">
    <property type="entry name" value="ABC_TRANSPORTER_2"/>
    <property type="match status" value="1"/>
</dbReference>
<dbReference type="Proteomes" id="UP000830055">
    <property type="component" value="Chromosome"/>
</dbReference>
<dbReference type="InterPro" id="IPR003593">
    <property type="entry name" value="AAA+_ATPase"/>
</dbReference>